<dbReference type="PANTHER" id="PTHR45586">
    <property type="entry name" value="TPR REPEAT-CONTAINING PROTEIN PA4667"/>
    <property type="match status" value="1"/>
</dbReference>
<dbReference type="InterPro" id="IPR019734">
    <property type="entry name" value="TPR_rpt"/>
</dbReference>
<dbReference type="InterPro" id="IPR011990">
    <property type="entry name" value="TPR-like_helical_dom_sf"/>
</dbReference>
<feature type="signal peptide" evidence="4">
    <location>
        <begin position="1"/>
        <end position="24"/>
    </location>
</feature>
<keyword evidence="1" id="KW-0677">Repeat</keyword>
<protein>
    <submittedName>
        <fullName evidence="5">Tetratricopeptide repeat protein</fullName>
    </submittedName>
</protein>
<dbReference type="Pfam" id="PF13432">
    <property type="entry name" value="TPR_16"/>
    <property type="match status" value="1"/>
</dbReference>
<dbReference type="Proteomes" id="UP000885771">
    <property type="component" value="Unassembled WGS sequence"/>
</dbReference>
<feature type="repeat" description="TPR" evidence="3">
    <location>
        <begin position="97"/>
        <end position="130"/>
    </location>
</feature>
<dbReference type="InterPro" id="IPR051012">
    <property type="entry name" value="CellSynth/LPSAsmb/PSIAsmb"/>
</dbReference>
<evidence type="ECO:0000256" key="4">
    <source>
        <dbReference type="SAM" id="SignalP"/>
    </source>
</evidence>
<keyword evidence="2 3" id="KW-0802">TPR repeat</keyword>
<reference evidence="5" key="1">
    <citation type="journal article" date="2020" name="mSystems">
        <title>Genome- and Community-Level Interaction Insights into Carbon Utilization and Element Cycling Functions of Hydrothermarchaeota in Hydrothermal Sediment.</title>
        <authorList>
            <person name="Zhou Z."/>
            <person name="Liu Y."/>
            <person name="Xu W."/>
            <person name="Pan J."/>
            <person name="Luo Z.H."/>
            <person name="Li M."/>
        </authorList>
    </citation>
    <scope>NUCLEOTIDE SEQUENCE [LARGE SCALE GENOMIC DNA]</scope>
    <source>
        <strain evidence="5">HyVt-460</strain>
    </source>
</reference>
<sequence>MKSFHTSTMIKSLLLLLTLATLGAAQNKDAEKIRFSERLMRAGQYETALSTLQALYRRGNTTPKVINNINRCYQELKLDDERIAFLEDVIGKTPGVYTYRIALGKAWFQKQEKEKALREWERVLRQGPRDLMRYRLVAQAMYGVRLFDEAITVYKKALKAFPEQSAFLMDIGNLFRAQLDYEQAARYYLAYLKKNPKQYNYIRSLMLNMARDREHTRRIIDVIRREAKNNAPRMRELLAYMYMRAGDFERAFEIVKRIGERDGKKADFSYLNRFINEAERGKAWPYAIRGYELMLGTLSGVRAAAPTYHLARLHYSYGRTLRDSTAGESRKHIDKALDLLKKLVESNSHQKIRAAILAGDIHKDYFNDLDGALAWYTRFPVNNTGSASEDALRLKLADVYLLKNDLMAAQTFYASVKSERYKALALWQQAEITFYKGRFKKAGSLYHSLLGQTGLSDTLSNNILERLLLLNDMGGDSLSLSRYARAALLKRQKKESEAAKIFSSLARGNGPLSRQAALEAITLYTRLKKYEEAVHAANIWLENNAGDEKADEIFFQLGQLYRRQQKPGRALAVYEIIMQKYPYSFYSDEARQLAREISETINGKAEK</sequence>
<evidence type="ECO:0000256" key="3">
    <source>
        <dbReference type="PROSITE-ProRule" id="PRU00339"/>
    </source>
</evidence>
<gene>
    <name evidence="5" type="ORF">ENJ15_00085</name>
</gene>
<feature type="chain" id="PRO_5030523456" evidence="4">
    <location>
        <begin position="25"/>
        <end position="607"/>
    </location>
</feature>
<feature type="repeat" description="TPR" evidence="3">
    <location>
        <begin position="165"/>
        <end position="198"/>
    </location>
</feature>
<dbReference type="SUPFAM" id="SSF81901">
    <property type="entry name" value="HCP-like"/>
    <property type="match status" value="2"/>
</dbReference>
<dbReference type="EMBL" id="DRLI01000005">
    <property type="protein sequence ID" value="HHM01380.1"/>
    <property type="molecule type" value="Genomic_DNA"/>
</dbReference>
<dbReference type="SMART" id="SM00028">
    <property type="entry name" value="TPR"/>
    <property type="match status" value="5"/>
</dbReference>
<dbReference type="SUPFAM" id="SSF48452">
    <property type="entry name" value="TPR-like"/>
    <property type="match status" value="2"/>
</dbReference>
<keyword evidence="4" id="KW-0732">Signal</keyword>
<evidence type="ECO:0000256" key="2">
    <source>
        <dbReference type="ARBA" id="ARBA00022803"/>
    </source>
</evidence>
<accession>A0A7V5RNS2</accession>
<evidence type="ECO:0000256" key="1">
    <source>
        <dbReference type="ARBA" id="ARBA00022737"/>
    </source>
</evidence>
<evidence type="ECO:0000313" key="5">
    <source>
        <dbReference type="EMBL" id="HHM01380.1"/>
    </source>
</evidence>
<dbReference type="PANTHER" id="PTHR45586:SF1">
    <property type="entry name" value="LIPOPOLYSACCHARIDE ASSEMBLY PROTEIN B"/>
    <property type="match status" value="1"/>
</dbReference>
<name>A0A7V5RNS2_CALAY</name>
<proteinExistence type="predicted"/>
<dbReference type="Pfam" id="PF13174">
    <property type="entry name" value="TPR_6"/>
    <property type="match status" value="1"/>
</dbReference>
<comment type="caution">
    <text evidence="5">The sequence shown here is derived from an EMBL/GenBank/DDBJ whole genome shotgun (WGS) entry which is preliminary data.</text>
</comment>
<dbReference type="AlphaFoldDB" id="A0A7V5RNS2"/>
<organism evidence="5">
    <name type="scientific">Caldithrix abyssi</name>
    <dbReference type="NCBI Taxonomy" id="187145"/>
    <lineage>
        <taxon>Bacteria</taxon>
        <taxon>Pseudomonadati</taxon>
        <taxon>Calditrichota</taxon>
        <taxon>Calditrichia</taxon>
        <taxon>Calditrichales</taxon>
        <taxon>Calditrichaceae</taxon>
        <taxon>Caldithrix</taxon>
    </lineage>
</organism>
<dbReference type="Gene3D" id="1.25.40.10">
    <property type="entry name" value="Tetratricopeptide repeat domain"/>
    <property type="match status" value="3"/>
</dbReference>
<dbReference type="PROSITE" id="PS50005">
    <property type="entry name" value="TPR"/>
    <property type="match status" value="2"/>
</dbReference>